<keyword evidence="6" id="KW-0133">Cell shape</keyword>
<evidence type="ECO:0000313" key="18">
    <source>
        <dbReference type="Proteomes" id="UP000001593"/>
    </source>
</evidence>
<name>A7RUC5_NEMVE</name>
<dbReference type="PhylomeDB" id="A7RUC5"/>
<evidence type="ECO:0000256" key="4">
    <source>
        <dbReference type="ARBA" id="ARBA00022618"/>
    </source>
</evidence>
<accession>A7RUC5</accession>
<dbReference type="PANTHER" id="PTHR43783">
    <property type="entry name" value="UDP-N-ACETYLGLUCOSAMINE 1-CARBOXYVINYLTRANSFERASE"/>
    <property type="match status" value="1"/>
</dbReference>
<dbReference type="InterPro" id="IPR001986">
    <property type="entry name" value="Enolpyruvate_Tfrase_dom"/>
</dbReference>
<dbReference type="OrthoDB" id="5985744at2759"/>
<evidence type="ECO:0000313" key="17">
    <source>
        <dbReference type="EMBL" id="EDO45052.1"/>
    </source>
</evidence>
<evidence type="ECO:0000256" key="12">
    <source>
        <dbReference type="ARBA" id="ARBA00039754"/>
    </source>
</evidence>
<organism evidence="17 18">
    <name type="scientific">Nematostella vectensis</name>
    <name type="common">Starlet sea anemone</name>
    <dbReference type="NCBI Taxonomy" id="45351"/>
    <lineage>
        <taxon>Eukaryota</taxon>
        <taxon>Metazoa</taxon>
        <taxon>Cnidaria</taxon>
        <taxon>Anthozoa</taxon>
        <taxon>Hexacorallia</taxon>
        <taxon>Actiniaria</taxon>
        <taxon>Edwardsiidae</taxon>
        <taxon>Nematostella</taxon>
    </lineage>
</organism>
<evidence type="ECO:0000256" key="6">
    <source>
        <dbReference type="ARBA" id="ARBA00022960"/>
    </source>
</evidence>
<keyword evidence="9" id="KW-0961">Cell wall biogenesis/degradation</keyword>
<dbReference type="Proteomes" id="UP000001593">
    <property type="component" value="Unassembled WGS sequence"/>
</dbReference>
<dbReference type="KEGG" id="nve:5517024"/>
<dbReference type="InterPro" id="IPR013792">
    <property type="entry name" value="RNA3'P_cycl/enolpyr_Trfase_a/b"/>
</dbReference>
<evidence type="ECO:0000256" key="15">
    <source>
        <dbReference type="ARBA" id="ARBA00047527"/>
    </source>
</evidence>
<evidence type="ECO:0000256" key="11">
    <source>
        <dbReference type="ARBA" id="ARBA00039108"/>
    </source>
</evidence>
<dbReference type="GO" id="GO:0019277">
    <property type="term" value="P:UDP-N-acetylgalactosamine biosynthetic process"/>
    <property type="evidence" value="ECO:0007669"/>
    <property type="project" value="InterPro"/>
</dbReference>
<evidence type="ECO:0000256" key="3">
    <source>
        <dbReference type="ARBA" id="ARBA00022490"/>
    </source>
</evidence>
<evidence type="ECO:0000256" key="9">
    <source>
        <dbReference type="ARBA" id="ARBA00023316"/>
    </source>
</evidence>
<keyword evidence="8" id="KW-0131">Cell cycle</keyword>
<dbReference type="HAMAP" id="MF_00111">
    <property type="entry name" value="MurA"/>
    <property type="match status" value="1"/>
</dbReference>
<feature type="domain" description="Enolpyruvate transferase" evidence="16">
    <location>
        <begin position="7"/>
        <end position="415"/>
    </location>
</feature>
<dbReference type="PANTHER" id="PTHR43783:SF1">
    <property type="entry name" value="UDP-N-ACETYLGLUCOSAMINE 1-CARBOXYVINYLTRANSFERASE"/>
    <property type="match status" value="1"/>
</dbReference>
<dbReference type="EMBL" id="DS469539">
    <property type="protein sequence ID" value="EDO45052.1"/>
    <property type="molecule type" value="Genomic_DNA"/>
</dbReference>
<dbReference type="GO" id="GO:0008360">
    <property type="term" value="P:regulation of cell shape"/>
    <property type="evidence" value="ECO:0007669"/>
    <property type="project" value="UniProtKB-KW"/>
</dbReference>
<dbReference type="AlphaFoldDB" id="A7RUC5"/>
<comment type="pathway">
    <text evidence="2">Cell wall biogenesis; peptidoglycan biosynthesis.</text>
</comment>
<dbReference type="OMA" id="MIEIGSW"/>
<keyword evidence="5" id="KW-0808">Transferase</keyword>
<proteinExistence type="inferred from homology"/>
<evidence type="ECO:0000256" key="10">
    <source>
        <dbReference type="ARBA" id="ARBA00038367"/>
    </source>
</evidence>
<dbReference type="Gene3D" id="3.65.10.10">
    <property type="entry name" value="Enolpyruvate transferase domain"/>
    <property type="match status" value="2"/>
</dbReference>
<dbReference type="GO" id="GO:0008760">
    <property type="term" value="F:UDP-N-acetylglucosamine 1-carboxyvinyltransferase activity"/>
    <property type="evidence" value="ECO:0007669"/>
    <property type="project" value="UniProtKB-EC"/>
</dbReference>
<dbReference type="GO" id="GO:0071555">
    <property type="term" value="P:cell wall organization"/>
    <property type="evidence" value="ECO:0007669"/>
    <property type="project" value="UniProtKB-KW"/>
</dbReference>
<protein>
    <recommendedName>
        <fullName evidence="12">UDP-N-acetylglucosamine 1-carboxyvinyltransferase</fullName>
        <ecNumber evidence="11">2.5.1.7</ecNumber>
    </recommendedName>
    <alternativeName>
        <fullName evidence="13">Enoylpyruvate transferase</fullName>
    </alternativeName>
    <alternativeName>
        <fullName evidence="14">UDP-N-acetylglucosamine enolpyruvyl transferase</fullName>
    </alternativeName>
</protein>
<comment type="catalytic activity">
    <reaction evidence="15">
        <text>phosphoenolpyruvate + UDP-N-acetyl-alpha-D-glucosamine = UDP-N-acetyl-3-O-(1-carboxyvinyl)-alpha-D-glucosamine + phosphate</text>
        <dbReference type="Rhea" id="RHEA:18681"/>
        <dbReference type="ChEBI" id="CHEBI:43474"/>
        <dbReference type="ChEBI" id="CHEBI:57705"/>
        <dbReference type="ChEBI" id="CHEBI:58702"/>
        <dbReference type="ChEBI" id="CHEBI:68483"/>
        <dbReference type="EC" id="2.5.1.7"/>
    </reaction>
</comment>
<dbReference type="NCBIfam" id="NF006873">
    <property type="entry name" value="PRK09369.1"/>
    <property type="match status" value="1"/>
</dbReference>
<comment type="subcellular location">
    <subcellularLocation>
        <location evidence="1">Cytoplasm</location>
    </subcellularLocation>
</comment>
<dbReference type="NCBIfam" id="TIGR01072">
    <property type="entry name" value="murA"/>
    <property type="match status" value="1"/>
</dbReference>
<dbReference type="HOGENOM" id="CLU_027387_0_0_1"/>
<dbReference type="GO" id="GO:0051301">
    <property type="term" value="P:cell division"/>
    <property type="evidence" value="ECO:0007669"/>
    <property type="project" value="UniProtKB-KW"/>
</dbReference>
<dbReference type="Pfam" id="PF00275">
    <property type="entry name" value="EPSP_synthase"/>
    <property type="match status" value="1"/>
</dbReference>
<evidence type="ECO:0000256" key="13">
    <source>
        <dbReference type="ARBA" id="ARBA00042443"/>
    </source>
</evidence>
<dbReference type="SUPFAM" id="SSF55205">
    <property type="entry name" value="EPT/RTPC-like"/>
    <property type="match status" value="1"/>
</dbReference>
<dbReference type="CDD" id="cd01555">
    <property type="entry name" value="UdpNAET"/>
    <property type="match status" value="1"/>
</dbReference>
<dbReference type="GO" id="GO:0005737">
    <property type="term" value="C:cytoplasm"/>
    <property type="evidence" value="ECO:0007669"/>
    <property type="project" value="UniProtKB-SubCell"/>
</dbReference>
<dbReference type="InterPro" id="IPR036968">
    <property type="entry name" value="Enolpyruvate_Tfrase_sf"/>
</dbReference>
<evidence type="ECO:0000256" key="1">
    <source>
        <dbReference type="ARBA" id="ARBA00004496"/>
    </source>
</evidence>
<evidence type="ECO:0000256" key="2">
    <source>
        <dbReference type="ARBA" id="ARBA00004752"/>
    </source>
</evidence>
<dbReference type="EC" id="2.5.1.7" evidence="11"/>
<evidence type="ECO:0000256" key="5">
    <source>
        <dbReference type="ARBA" id="ARBA00022679"/>
    </source>
</evidence>
<keyword evidence="3" id="KW-0963">Cytoplasm</keyword>
<gene>
    <name evidence="17" type="ORF">NEMVEDRAFT_v1g202287</name>
</gene>
<dbReference type="InterPro" id="IPR005750">
    <property type="entry name" value="UDP_GlcNAc_COvinyl_MurA"/>
</dbReference>
<evidence type="ECO:0000256" key="14">
    <source>
        <dbReference type="ARBA" id="ARBA00042842"/>
    </source>
</evidence>
<keyword evidence="7" id="KW-0573">Peptidoglycan synthesis</keyword>
<evidence type="ECO:0000256" key="7">
    <source>
        <dbReference type="ARBA" id="ARBA00022984"/>
    </source>
</evidence>
<dbReference type="eggNOG" id="ENOG502QV7D">
    <property type="taxonomic scope" value="Eukaryota"/>
</dbReference>
<comment type="similarity">
    <text evidence="10">Belongs to the EPSP synthase family. MurA subfamily.</text>
</comment>
<reference evidence="17 18" key="1">
    <citation type="journal article" date="2007" name="Science">
        <title>Sea anemone genome reveals ancestral eumetazoan gene repertoire and genomic organization.</title>
        <authorList>
            <person name="Putnam N.H."/>
            <person name="Srivastava M."/>
            <person name="Hellsten U."/>
            <person name="Dirks B."/>
            <person name="Chapman J."/>
            <person name="Salamov A."/>
            <person name="Terry A."/>
            <person name="Shapiro H."/>
            <person name="Lindquist E."/>
            <person name="Kapitonov V.V."/>
            <person name="Jurka J."/>
            <person name="Genikhovich G."/>
            <person name="Grigoriev I.V."/>
            <person name="Lucas S.M."/>
            <person name="Steele R.E."/>
            <person name="Finnerty J.R."/>
            <person name="Technau U."/>
            <person name="Martindale M.Q."/>
            <person name="Rokhsar D.S."/>
        </authorList>
    </citation>
    <scope>NUCLEOTIDE SEQUENCE [LARGE SCALE GENOMIC DNA]</scope>
    <source>
        <strain evidence="18">CH2 X CH6</strain>
    </source>
</reference>
<evidence type="ECO:0000256" key="8">
    <source>
        <dbReference type="ARBA" id="ARBA00023306"/>
    </source>
</evidence>
<evidence type="ECO:0000259" key="16">
    <source>
        <dbReference type="Pfam" id="PF00275"/>
    </source>
</evidence>
<keyword evidence="4" id="KW-0132">Cell division</keyword>
<sequence>MSQLHVRGGYPLRGTIRIPGAKNAALPLMAASLLTTKPVRLTNIPKVTDVNAMAVILQSHGVAVEWRPDDSLVLDARNAQGIPSISSTYAPIRSSIFTLGPAMGRFGEAMIQVPGGCQISQGGRPIDLHFYAMRKLGAIVDEESGLVKTNGNRLRGARITFDKVSVGATINALMAACLVQGKTILENAAMEAEIDDLVCMLRKMGAQIDKNRDTKTWFITGVSSLHGADHGVVPDRIVAGTYAVAAVMTGGELTLTLGPCPVPALMGCVLTCLRAAGAEVMELAEGIRVRGGRRPRSVSITTSPYPGFPTDMQPQWMALMCMAQGSCEVKETIFDHRFQHVKELRKLGANLECTGKNVVRVQGVDLSLMQPSLVQATDLRAAAALLLVGLAIPGETVIQDIHHLERGYEDVVRVLSACGARLEKKTAP</sequence>
<dbReference type="InParanoid" id="A7RUC5"/>
<keyword evidence="18" id="KW-1185">Reference proteome</keyword>
<dbReference type="InterPro" id="IPR050068">
    <property type="entry name" value="MurA_subfamily"/>
</dbReference>